<comment type="caution">
    <text evidence="1">The sequence shown here is derived from an EMBL/GenBank/DDBJ whole genome shotgun (WGS) entry which is preliminary data.</text>
</comment>
<proteinExistence type="predicted"/>
<sequence>MSQYGIQISTWFRVEGDCHISYEVCAGEVELALGGQDHDVQIVATEDGLQRLADTVGWALAELRAATPA</sequence>
<protein>
    <submittedName>
        <fullName evidence="1">Uncharacterized protein</fullName>
    </submittedName>
</protein>
<dbReference type="EMBL" id="JBHTEY010000004">
    <property type="protein sequence ID" value="MFC7612576.1"/>
    <property type="molecule type" value="Genomic_DNA"/>
</dbReference>
<name>A0ABW2TIA9_9PSEU</name>
<accession>A0ABW2TIA9</accession>
<keyword evidence="2" id="KW-1185">Reference proteome</keyword>
<dbReference type="Proteomes" id="UP001596512">
    <property type="component" value="Unassembled WGS sequence"/>
</dbReference>
<evidence type="ECO:0000313" key="1">
    <source>
        <dbReference type="EMBL" id="MFC7612576.1"/>
    </source>
</evidence>
<organism evidence="1 2">
    <name type="scientific">Actinokineospora soli</name>
    <dbReference type="NCBI Taxonomy" id="1048753"/>
    <lineage>
        <taxon>Bacteria</taxon>
        <taxon>Bacillati</taxon>
        <taxon>Actinomycetota</taxon>
        <taxon>Actinomycetes</taxon>
        <taxon>Pseudonocardiales</taxon>
        <taxon>Pseudonocardiaceae</taxon>
        <taxon>Actinokineospora</taxon>
    </lineage>
</organism>
<evidence type="ECO:0000313" key="2">
    <source>
        <dbReference type="Proteomes" id="UP001596512"/>
    </source>
</evidence>
<reference evidence="2" key="1">
    <citation type="journal article" date="2019" name="Int. J. Syst. Evol. Microbiol.">
        <title>The Global Catalogue of Microorganisms (GCM) 10K type strain sequencing project: providing services to taxonomists for standard genome sequencing and annotation.</title>
        <authorList>
            <consortium name="The Broad Institute Genomics Platform"/>
            <consortium name="The Broad Institute Genome Sequencing Center for Infectious Disease"/>
            <person name="Wu L."/>
            <person name="Ma J."/>
        </authorList>
    </citation>
    <scope>NUCLEOTIDE SEQUENCE [LARGE SCALE GENOMIC DNA]</scope>
    <source>
        <strain evidence="2">JCM 17695</strain>
    </source>
</reference>
<gene>
    <name evidence="1" type="ORF">ACFQV2_01830</name>
</gene>